<sequence>MSLPAFAEPSPGGVVLHALTHYEPTHETDDPGPLGRWSSLRPVRGPQLTLVGPPAEPVAPTPEVLGRLVCHVLEVLDGRRSVTQLRTILSDPAYEALLTRLRMTTPGRRHRLRSLHTCYPTSTAVELSAVIEVSDRSKERPRIRAAAIRFDRVDDRWHCAVLRIL</sequence>
<reference evidence="1 2" key="1">
    <citation type="submission" date="2021-02" db="EMBL/GenBank/DDBJ databases">
        <title>Actinophytocola xerophila sp. nov., isolated from soil of cotton cropping field.</title>
        <authorList>
            <person name="Huang R."/>
            <person name="Chen X."/>
            <person name="Ge X."/>
            <person name="Liu W."/>
        </authorList>
    </citation>
    <scope>NUCLEOTIDE SEQUENCE [LARGE SCALE GENOMIC DNA]</scope>
    <source>
        <strain evidence="1 2">S1-96</strain>
    </source>
</reference>
<dbReference type="InterPro" id="IPR045596">
    <property type="entry name" value="DUF6459"/>
</dbReference>
<evidence type="ECO:0008006" key="3">
    <source>
        <dbReference type="Google" id="ProtNLM"/>
    </source>
</evidence>
<accession>A0ABT2JES1</accession>
<keyword evidence="2" id="KW-1185">Reference proteome</keyword>
<evidence type="ECO:0000313" key="1">
    <source>
        <dbReference type="EMBL" id="MCT2586261.1"/>
    </source>
</evidence>
<protein>
    <recommendedName>
        <fullName evidence="3">3-hydroxyacyl-CoA dehydrogenase</fullName>
    </recommendedName>
</protein>
<gene>
    <name evidence="1" type="ORF">JT362_24385</name>
</gene>
<comment type="caution">
    <text evidence="1">The sequence shown here is derived from an EMBL/GenBank/DDBJ whole genome shotgun (WGS) entry which is preliminary data.</text>
</comment>
<dbReference type="RefSeq" id="WP_260194050.1">
    <property type="nucleotide sequence ID" value="NZ_JAFFZE010000017.1"/>
</dbReference>
<name>A0ABT2JES1_9PSEU</name>
<dbReference type="Pfam" id="PF20060">
    <property type="entry name" value="DUF6459"/>
    <property type="match status" value="1"/>
</dbReference>
<evidence type="ECO:0000313" key="2">
    <source>
        <dbReference type="Proteomes" id="UP001156441"/>
    </source>
</evidence>
<dbReference type="Proteomes" id="UP001156441">
    <property type="component" value="Unassembled WGS sequence"/>
</dbReference>
<dbReference type="EMBL" id="JAFFZE010000017">
    <property type="protein sequence ID" value="MCT2586261.1"/>
    <property type="molecule type" value="Genomic_DNA"/>
</dbReference>
<organism evidence="1 2">
    <name type="scientific">Actinophytocola gossypii</name>
    <dbReference type="NCBI Taxonomy" id="2812003"/>
    <lineage>
        <taxon>Bacteria</taxon>
        <taxon>Bacillati</taxon>
        <taxon>Actinomycetota</taxon>
        <taxon>Actinomycetes</taxon>
        <taxon>Pseudonocardiales</taxon>
        <taxon>Pseudonocardiaceae</taxon>
    </lineage>
</organism>
<proteinExistence type="predicted"/>